<keyword evidence="10" id="KW-1185">Reference proteome</keyword>
<comment type="catalytic activity">
    <reaction evidence="6">
        <text>queuosine(34) in tRNA(Asp) + GDP-alpha-D-mannose = O-4''-alpha-D-mannosylqueuosine(34) in tRNA(Asp) + GDP + H(+)</text>
        <dbReference type="Rhea" id="RHEA:12885"/>
        <dbReference type="Rhea" id="RHEA-COMP:18572"/>
        <dbReference type="Rhea" id="RHEA-COMP:18581"/>
        <dbReference type="ChEBI" id="CHEBI:15378"/>
        <dbReference type="ChEBI" id="CHEBI:57527"/>
        <dbReference type="ChEBI" id="CHEBI:58189"/>
        <dbReference type="ChEBI" id="CHEBI:194431"/>
        <dbReference type="ChEBI" id="CHEBI:194442"/>
        <dbReference type="EC" id="2.4.1.110"/>
    </reaction>
    <physiologicalReaction direction="left-to-right" evidence="6">
        <dbReference type="Rhea" id="RHEA:12886"/>
    </physiologicalReaction>
</comment>
<dbReference type="Pfam" id="PF12038">
    <property type="entry name" value="QTMAN_N"/>
    <property type="match status" value="1"/>
</dbReference>
<dbReference type="PANTHER" id="PTHR13615">
    <property type="entry name" value="GLYCOSYLTRANSFERASE-LIKE 1"/>
    <property type="match status" value="1"/>
</dbReference>
<evidence type="ECO:0000259" key="8">
    <source>
        <dbReference type="Pfam" id="PF12038"/>
    </source>
</evidence>
<dbReference type="OrthoDB" id="10032790at2759"/>
<organism evidence="9 10">
    <name type="scientific">Dimorphilus gyrociliatus</name>
    <dbReference type="NCBI Taxonomy" id="2664684"/>
    <lineage>
        <taxon>Eukaryota</taxon>
        <taxon>Metazoa</taxon>
        <taxon>Spiralia</taxon>
        <taxon>Lophotrochozoa</taxon>
        <taxon>Annelida</taxon>
        <taxon>Polychaeta</taxon>
        <taxon>Polychaeta incertae sedis</taxon>
        <taxon>Dinophilidae</taxon>
        <taxon>Dimorphilus</taxon>
    </lineage>
</organism>
<sequence length="362" mass="42406">MSFENVHPNLIIEPFCSGSHRQLVTFIEENYKCDCISLTGKKWHWRARCSALYISQKLPKSHSYKTIFASSVLNLAELLALRPDLQSTRKILYFHENQLIYPIQRTKDGDYQYGYNQILSSMVADDVYFNSKFNMNSFLGTIKSFIKKIPDYAPSNIENEIEMKCKVLYFPVSLPNIEKPMVTTSEEEKSKDPIHFVWPHRWEHDKNPDLFFNTLFKLLEEGLDFKVSILGEQYEEIPAIFNIGKERLKEKIQNWGFAESKSEFFRILSTCDVVVSTAIHEFFGVSMIEATHIGCQPLAPNRLSYPEIFPESCLYNTDTQLLSKMRKFCKRPDILRRREKIEVSKYSSTVLKKEYDELFNNK</sequence>
<protein>
    <recommendedName>
        <fullName evidence="5">tRNA-queuosine alpha-mannosyltransferase</fullName>
        <ecNumber evidence="4">2.4.1.110</ecNumber>
    </recommendedName>
</protein>
<evidence type="ECO:0000256" key="3">
    <source>
        <dbReference type="ARBA" id="ARBA00022679"/>
    </source>
</evidence>
<evidence type="ECO:0000256" key="4">
    <source>
        <dbReference type="ARBA" id="ARBA00044517"/>
    </source>
</evidence>
<dbReference type="InterPro" id="IPR051862">
    <property type="entry name" value="GT-like_domain_containing_1"/>
</dbReference>
<evidence type="ECO:0000256" key="6">
    <source>
        <dbReference type="ARBA" id="ARBA00048439"/>
    </source>
</evidence>
<dbReference type="EMBL" id="CAJFCJ010000001">
    <property type="protein sequence ID" value="CAD5111148.1"/>
    <property type="molecule type" value="Genomic_DNA"/>
</dbReference>
<dbReference type="CDD" id="cd01635">
    <property type="entry name" value="Glycosyltransferase_GTB-type"/>
    <property type="match status" value="1"/>
</dbReference>
<gene>
    <name evidence="9" type="ORF">DGYR_LOCUS480</name>
</gene>
<evidence type="ECO:0000259" key="7">
    <source>
        <dbReference type="Pfam" id="PF00534"/>
    </source>
</evidence>
<evidence type="ECO:0000256" key="1">
    <source>
        <dbReference type="ARBA" id="ARBA00009481"/>
    </source>
</evidence>
<evidence type="ECO:0000313" key="10">
    <source>
        <dbReference type="Proteomes" id="UP000549394"/>
    </source>
</evidence>
<accession>A0A7I8V4T9</accession>
<keyword evidence="2" id="KW-0328">Glycosyltransferase</keyword>
<keyword evidence="3" id="KW-0808">Transferase</keyword>
<name>A0A7I8V4T9_9ANNE</name>
<reference evidence="9 10" key="1">
    <citation type="submission" date="2020-08" db="EMBL/GenBank/DDBJ databases">
        <authorList>
            <person name="Hejnol A."/>
        </authorList>
    </citation>
    <scope>NUCLEOTIDE SEQUENCE [LARGE SCALE GENOMIC DNA]</scope>
</reference>
<dbReference type="InterPro" id="IPR022701">
    <property type="entry name" value="QTMAN_N"/>
</dbReference>
<evidence type="ECO:0000256" key="2">
    <source>
        <dbReference type="ARBA" id="ARBA00022676"/>
    </source>
</evidence>
<comment type="caution">
    <text evidence="9">The sequence shown here is derived from an EMBL/GenBank/DDBJ whole genome shotgun (WGS) entry which is preliminary data.</text>
</comment>
<dbReference type="Pfam" id="PF00534">
    <property type="entry name" value="Glycos_transf_1"/>
    <property type="match status" value="1"/>
</dbReference>
<dbReference type="InterPro" id="IPR001296">
    <property type="entry name" value="Glyco_trans_1"/>
</dbReference>
<dbReference type="GO" id="GO:0016438">
    <property type="term" value="F:tRNA-queuosine(34) beta-mannosyltransferase activity"/>
    <property type="evidence" value="ECO:0007669"/>
    <property type="project" value="UniProtKB-EC"/>
</dbReference>
<evidence type="ECO:0000313" key="9">
    <source>
        <dbReference type="EMBL" id="CAD5111148.1"/>
    </source>
</evidence>
<dbReference type="Proteomes" id="UP000549394">
    <property type="component" value="Unassembled WGS sequence"/>
</dbReference>
<dbReference type="PANTHER" id="PTHR13615:SF3">
    <property type="entry name" value="GLYCOSYLTRANSFERASE-LIKE DOMAIN-CONTAINING PROTEIN 1"/>
    <property type="match status" value="1"/>
</dbReference>
<comment type="similarity">
    <text evidence="1">Belongs to the glycosyltransferase group 1 family. Glycosyltransferase 4 subfamily.</text>
</comment>
<dbReference type="EC" id="2.4.1.110" evidence="4"/>
<feature type="domain" description="Glycosyl transferase family 1" evidence="7">
    <location>
        <begin position="187"/>
        <end position="309"/>
    </location>
</feature>
<dbReference type="Gene3D" id="3.40.50.2000">
    <property type="entry name" value="Glycogen Phosphorylase B"/>
    <property type="match status" value="1"/>
</dbReference>
<dbReference type="AlphaFoldDB" id="A0A7I8V4T9"/>
<feature type="domain" description="tRNA-queuosine alpha-mannosyltransferase N-terminal" evidence="8">
    <location>
        <begin position="10"/>
        <end position="172"/>
    </location>
</feature>
<dbReference type="SUPFAM" id="SSF53756">
    <property type="entry name" value="UDP-Glycosyltransferase/glycogen phosphorylase"/>
    <property type="match status" value="1"/>
</dbReference>
<proteinExistence type="inferred from homology"/>
<evidence type="ECO:0000256" key="5">
    <source>
        <dbReference type="ARBA" id="ARBA00044539"/>
    </source>
</evidence>